<evidence type="ECO:0000313" key="3">
    <source>
        <dbReference type="Proteomes" id="UP001056201"/>
    </source>
</evidence>
<name>A0ABY4SE03_AQUTE</name>
<organism evidence="2 3">
    <name type="scientific">Aquincola tertiaricarbonis</name>
    <dbReference type="NCBI Taxonomy" id="391953"/>
    <lineage>
        <taxon>Bacteria</taxon>
        <taxon>Pseudomonadati</taxon>
        <taxon>Pseudomonadota</taxon>
        <taxon>Betaproteobacteria</taxon>
        <taxon>Burkholderiales</taxon>
        <taxon>Sphaerotilaceae</taxon>
        <taxon>Aquincola</taxon>
    </lineage>
</organism>
<keyword evidence="1" id="KW-0812">Transmembrane</keyword>
<sequence length="112" mass="12243">MTHVDSAERERRERKLGSVVGGLLLACLLGTPVLGWLAALVATAWMCGKAFVNSANRLVDVCLCLFGLAVYVGIAAATLGNLGDHMFRMWFWSTVWSLAWLWIADARFGLDA</sequence>
<feature type="transmembrane region" description="Helical" evidence="1">
    <location>
        <begin position="89"/>
        <end position="110"/>
    </location>
</feature>
<feature type="transmembrane region" description="Helical" evidence="1">
    <location>
        <begin position="20"/>
        <end position="46"/>
    </location>
</feature>
<protein>
    <submittedName>
        <fullName evidence="2">Uncharacterized protein</fullName>
    </submittedName>
</protein>
<dbReference type="RefSeq" id="WP_250197661.1">
    <property type="nucleotide sequence ID" value="NZ_CP097636.1"/>
</dbReference>
<gene>
    <name evidence="2" type="ORF">MW290_28120</name>
</gene>
<proteinExistence type="predicted"/>
<evidence type="ECO:0000256" key="1">
    <source>
        <dbReference type="SAM" id="Phobius"/>
    </source>
</evidence>
<reference evidence="2" key="1">
    <citation type="submission" date="2022-05" db="EMBL/GenBank/DDBJ databases">
        <title>An RpoN-dependent PEP-CTERM gene is involved in floc formation of an Aquincola tertiaricarbonis strain.</title>
        <authorList>
            <person name="Qiu D."/>
            <person name="Xia M."/>
        </authorList>
    </citation>
    <scope>NUCLEOTIDE SEQUENCE</scope>
    <source>
        <strain evidence="2">RN12</strain>
    </source>
</reference>
<keyword evidence="3" id="KW-1185">Reference proteome</keyword>
<keyword evidence="1" id="KW-1133">Transmembrane helix</keyword>
<evidence type="ECO:0000313" key="2">
    <source>
        <dbReference type="EMBL" id="URI09434.1"/>
    </source>
</evidence>
<accession>A0ABY4SE03</accession>
<dbReference type="Proteomes" id="UP001056201">
    <property type="component" value="Chromosome 2"/>
</dbReference>
<dbReference type="EMBL" id="CP097636">
    <property type="protein sequence ID" value="URI09434.1"/>
    <property type="molecule type" value="Genomic_DNA"/>
</dbReference>
<feature type="transmembrane region" description="Helical" evidence="1">
    <location>
        <begin position="58"/>
        <end position="77"/>
    </location>
</feature>
<keyword evidence="1" id="KW-0472">Membrane</keyword>